<proteinExistence type="predicted"/>
<reference evidence="1 2" key="1">
    <citation type="submission" date="2019-02" db="EMBL/GenBank/DDBJ databases">
        <title>Kribbella capetownensis sp. nov. and Kribbella speibonae sp. nov., isolated from soil.</title>
        <authorList>
            <person name="Curtis S.M."/>
            <person name="Norton I."/>
            <person name="Everest G.J."/>
            <person name="Meyers P.R."/>
        </authorList>
    </citation>
    <scope>NUCLEOTIDE SEQUENCE [LARGE SCALE GENOMIC DNA]</scope>
    <source>
        <strain evidence="1 2">KCTC 29219</strain>
    </source>
</reference>
<dbReference type="RefSeq" id="WP_131342679.1">
    <property type="nucleotide sequence ID" value="NZ_SJJZ01000003.1"/>
</dbReference>
<sequence>MTKLSLQALNRATLDRQWLLERHDATALDAIEHLVGMQAQSPQAPYVGLWTRLTNFDPADLSTLLETRQTVRGSMMRATIHLVSSRDFLAFRPLIQPRLEREVYQNQTYGRHRLEGLDMDAVLAEGIARMTESPATAAQLRDHLAPLYPDRDPAALAHAVRCLLPTIQTPPRGLWNKPGQPTLTTANLWLPNTPTPGRNSAAPASTSAAAATSADDSIASAADATPTVEAMILRYLAAYGPASVADAQTWSGLTRLSEVFDRLDLRTYTDATTNRTLYDLPHQPLPHEDTEAPTRFLPEYDNLLLSHADRTRFLDTPTRQRLTLHEVLTKGSVLHDGHPKALWKLTKNTKTQAILEISPFTPLTPQAWTSIEAEAQTLLTFTNPTATPEIKRINA</sequence>
<gene>
    <name evidence="1" type="ORF">E0H45_27735</name>
</gene>
<dbReference type="Pfam" id="PF06224">
    <property type="entry name" value="AlkZ-like"/>
    <property type="match status" value="1"/>
</dbReference>
<evidence type="ECO:0000313" key="1">
    <source>
        <dbReference type="EMBL" id="TCC05795.1"/>
    </source>
</evidence>
<dbReference type="Proteomes" id="UP000292346">
    <property type="component" value="Unassembled WGS sequence"/>
</dbReference>
<dbReference type="InterPro" id="IPR009351">
    <property type="entry name" value="AlkZ-like"/>
</dbReference>
<dbReference type="OrthoDB" id="9148135at2"/>
<organism evidence="1 2">
    <name type="scientific">Kribbella soli</name>
    <dbReference type="NCBI Taxonomy" id="1124743"/>
    <lineage>
        <taxon>Bacteria</taxon>
        <taxon>Bacillati</taxon>
        <taxon>Actinomycetota</taxon>
        <taxon>Actinomycetes</taxon>
        <taxon>Propionibacteriales</taxon>
        <taxon>Kribbellaceae</taxon>
        <taxon>Kribbella</taxon>
    </lineage>
</organism>
<dbReference type="AlphaFoldDB" id="A0A4R0H4T4"/>
<dbReference type="GO" id="GO:0003677">
    <property type="term" value="F:DNA binding"/>
    <property type="evidence" value="ECO:0007669"/>
    <property type="project" value="UniProtKB-KW"/>
</dbReference>
<dbReference type="PANTHER" id="PTHR38479">
    <property type="entry name" value="LMO0824 PROTEIN"/>
    <property type="match status" value="1"/>
</dbReference>
<name>A0A4R0H4T4_9ACTN</name>
<dbReference type="PANTHER" id="PTHR38479:SF2">
    <property type="entry name" value="WINGED HELIX DNA-BINDING DOMAIN-CONTAINING PROTEIN"/>
    <property type="match status" value="1"/>
</dbReference>
<accession>A0A4R0H4T4</accession>
<evidence type="ECO:0000313" key="2">
    <source>
        <dbReference type="Proteomes" id="UP000292346"/>
    </source>
</evidence>
<dbReference type="EMBL" id="SJJZ01000003">
    <property type="protein sequence ID" value="TCC05795.1"/>
    <property type="molecule type" value="Genomic_DNA"/>
</dbReference>
<comment type="caution">
    <text evidence="1">The sequence shown here is derived from an EMBL/GenBank/DDBJ whole genome shotgun (WGS) entry which is preliminary data.</text>
</comment>
<protein>
    <submittedName>
        <fullName evidence="1">Winged helix DNA-binding domain-containing protein</fullName>
    </submittedName>
</protein>
<keyword evidence="1" id="KW-0238">DNA-binding</keyword>
<keyword evidence="2" id="KW-1185">Reference proteome</keyword>